<reference evidence="4" key="1">
    <citation type="submission" date="2020-12" db="EMBL/GenBank/DDBJ databases">
        <authorList>
            <consortium name="Molecular Ecology Group"/>
        </authorList>
    </citation>
    <scope>NUCLEOTIDE SEQUENCE</scope>
    <source>
        <strain evidence="4">TBG_1078</strain>
    </source>
</reference>
<feature type="compositionally biased region" description="Polar residues" evidence="2">
    <location>
        <begin position="802"/>
        <end position="814"/>
    </location>
</feature>
<feature type="compositionally biased region" description="Low complexity" evidence="2">
    <location>
        <begin position="471"/>
        <end position="486"/>
    </location>
</feature>
<dbReference type="AlphaFoldDB" id="A0A811XZZ8"/>
<name>A0A811XZZ8_NYCPR</name>
<feature type="region of interest" description="Disordered" evidence="2">
    <location>
        <begin position="464"/>
        <end position="590"/>
    </location>
</feature>
<feature type="region of interest" description="Disordered" evidence="2">
    <location>
        <begin position="909"/>
        <end position="965"/>
    </location>
</feature>
<feature type="compositionally biased region" description="Polar residues" evidence="2">
    <location>
        <begin position="943"/>
        <end position="952"/>
    </location>
</feature>
<feature type="region of interest" description="Disordered" evidence="2">
    <location>
        <begin position="173"/>
        <end position="193"/>
    </location>
</feature>
<feature type="compositionally biased region" description="Basic residues" evidence="2">
    <location>
        <begin position="1105"/>
        <end position="1126"/>
    </location>
</feature>
<sequence length="1126" mass="117483">MASDGGNTSTAGTGCDPETRCCPVFFQCTPLPPVCSWPTRPVPLGASSTAPPASSILCREPSGALCSPSPLLVTGDGGPGPTVAGDVVKVTTEGAPVEPSQTQSFILTQPALSWIAAGAPEGPPRQFVTAPNVKTLLPTKAIAVSPEGLPGLPAQAPTPAAQLASVVRPEQAWPGPHRATGEGGPSAAQAKPSLGDLSYTSKGVYENFRRWQRYKALVRRHLSHRPDAEALSCFLIPVLRSLARLKPSMTLEEGLPRAVQEWEHTSNFDRMIFYEMAEKFLEFEAEEEMQIQNTQLSSGPQGLPPAAPLKLDPPGLVAPELSQQPVYIPKKVAPRARAPRRRQRKPQRPVVPEAPKEVPPEAVREYADIVEGLLGASDWKQDDEEEQQQDEERMCPDPGLLSYIDELCSQEVFVSKVEAVIHPRFLADLLSPEQQRDPLALMEELEQEEGLSLAQLVQKRLLALEEEDAEAPPSCSGAPSDSSPSGSDEDEDGGGRLWPSPGPRVAGGAVHLGKAASPGEQGREVQGGERAVDGLQEVHRDGNAVPPPSSWDLQLDLPAPQGPRGSRNMEKRGARKVTNQMSPHGVDPLGGVMSLGQPLVVDRIAETLPLCWQGGPPPDPGSGLGVRLVELAPLQGQGSEEQVLGLQTGQGLGGPAVLPQEMEPCAVPQKGSSGAMWGDDGGPPGVSSYNENPSPRAAGDRDGDVVSLSRGLWLSSELAAVGLELPLQMEEVIENFHSRESVTEHQGGCQAGGSSSSSSQGPGETVAPGDEGGSAVPCGGTTGTSALQKRNDCSLPGPLVASSPSLRPNVNSEQGPEAAGDPSSGLWVEGCPPLPEGRLSAPTLGPPRETLQPACPGNVLVLGAQGVPSFPQAALGPWSGGQSSSPVLEATEQHVHLLDIGDVCGLQLGGREDMGPPQFTSYATRGRGREDADLRQPPGFESLSGNRESQAQGPPKAACPCQGLGPPSDRWGARATLVLSGASPLSESCSSADGARGKQGGEGQEEDEGLSGFAYLLASKLSLSPRDPALGPQPAPGLAPTARGPHGARPCLSTEVGSLDPAPRAAAAPGRRTVGAGGPAPAAEGPYPGAQPGVCGDESPGRAPQPRKRRRDTFASGRRKKRRRSR</sequence>
<feature type="region of interest" description="Disordered" evidence="2">
    <location>
        <begin position="1024"/>
        <end position="1126"/>
    </location>
</feature>
<evidence type="ECO:0000313" key="5">
    <source>
        <dbReference type="Proteomes" id="UP000645828"/>
    </source>
</evidence>
<feature type="compositionally biased region" description="Polar residues" evidence="2">
    <location>
        <begin position="290"/>
        <end position="300"/>
    </location>
</feature>
<gene>
    <name evidence="4" type="ORF">NYPRO_LOCUS3734</name>
</gene>
<feature type="domain" description="Nuclear Testis protein N-terminal" evidence="3">
    <location>
        <begin position="902"/>
        <end position="1123"/>
    </location>
</feature>
<feature type="region of interest" description="Disordered" evidence="2">
    <location>
        <begin position="290"/>
        <end position="315"/>
    </location>
</feature>
<keyword evidence="5" id="KW-1185">Reference proteome</keyword>
<evidence type="ECO:0000256" key="1">
    <source>
        <dbReference type="ARBA" id="ARBA00010586"/>
    </source>
</evidence>
<feature type="compositionally biased region" description="Low complexity" evidence="2">
    <location>
        <begin position="746"/>
        <end position="763"/>
    </location>
</feature>
<dbReference type="PANTHER" id="PTHR22879:SF13">
    <property type="entry name" value="NUT FAMILY MEMBER 1"/>
    <property type="match status" value="1"/>
</dbReference>
<feature type="region of interest" description="Disordered" evidence="2">
    <location>
        <begin position="983"/>
        <end position="1008"/>
    </location>
</feature>
<dbReference type="Pfam" id="PF12881">
    <property type="entry name" value="NUT"/>
    <property type="match status" value="2"/>
</dbReference>
<comment type="caution">
    <text evidence="4">The sequence shown here is derived from an EMBL/GenBank/DDBJ whole genome shotgun (WGS) entry which is preliminary data.</text>
</comment>
<feature type="region of interest" description="Disordered" evidence="2">
    <location>
        <begin position="665"/>
        <end position="703"/>
    </location>
</feature>
<protein>
    <submittedName>
        <fullName evidence="4">(raccoon dog) hypothetical protein</fullName>
    </submittedName>
</protein>
<feature type="compositionally biased region" description="Basic residues" evidence="2">
    <location>
        <begin position="332"/>
        <end position="347"/>
    </location>
</feature>
<feature type="region of interest" description="Disordered" evidence="2">
    <location>
        <begin position="739"/>
        <end position="834"/>
    </location>
</feature>
<feature type="region of interest" description="Disordered" evidence="2">
    <location>
        <begin position="328"/>
        <end position="362"/>
    </location>
</feature>
<feature type="compositionally biased region" description="Low complexity" evidence="2">
    <location>
        <begin position="1061"/>
        <end position="1093"/>
    </location>
</feature>
<dbReference type="InterPro" id="IPR024310">
    <property type="entry name" value="NUT"/>
</dbReference>
<comment type="similarity">
    <text evidence="1">Belongs to the NUT family.</text>
</comment>
<accession>A0A811XZZ8</accession>
<evidence type="ECO:0000259" key="3">
    <source>
        <dbReference type="Pfam" id="PF12881"/>
    </source>
</evidence>
<dbReference type="InterPro" id="IPR024309">
    <property type="entry name" value="NUT_N"/>
</dbReference>
<dbReference type="EMBL" id="CAJHUB010000660">
    <property type="protein sequence ID" value="CAD7670939.1"/>
    <property type="molecule type" value="Genomic_DNA"/>
</dbReference>
<feature type="domain" description="Nuclear Testis protein N-terminal" evidence="3">
    <location>
        <begin position="26"/>
        <end position="492"/>
    </location>
</feature>
<dbReference type="Proteomes" id="UP000645828">
    <property type="component" value="Unassembled WGS sequence"/>
</dbReference>
<dbReference type="PANTHER" id="PTHR22879">
    <property type="entry name" value="NUT FAMILY MEMBER 1"/>
    <property type="match status" value="1"/>
</dbReference>
<organism evidence="4 5">
    <name type="scientific">Nyctereutes procyonoides</name>
    <name type="common">Raccoon dog</name>
    <name type="synonym">Canis procyonoides</name>
    <dbReference type="NCBI Taxonomy" id="34880"/>
    <lineage>
        <taxon>Eukaryota</taxon>
        <taxon>Metazoa</taxon>
        <taxon>Chordata</taxon>
        <taxon>Craniata</taxon>
        <taxon>Vertebrata</taxon>
        <taxon>Euteleostomi</taxon>
        <taxon>Mammalia</taxon>
        <taxon>Eutheria</taxon>
        <taxon>Laurasiatheria</taxon>
        <taxon>Carnivora</taxon>
        <taxon>Caniformia</taxon>
        <taxon>Canidae</taxon>
        <taxon>Nyctereutes</taxon>
    </lineage>
</organism>
<evidence type="ECO:0000256" key="2">
    <source>
        <dbReference type="SAM" id="MobiDB-lite"/>
    </source>
</evidence>
<feature type="region of interest" description="Disordered" evidence="2">
    <location>
        <begin position="374"/>
        <end position="397"/>
    </location>
</feature>
<feature type="compositionally biased region" description="Basic and acidic residues" evidence="2">
    <location>
        <begin position="521"/>
        <end position="542"/>
    </location>
</feature>
<proteinExistence type="inferred from homology"/>
<evidence type="ECO:0000313" key="4">
    <source>
        <dbReference type="EMBL" id="CAD7670939.1"/>
    </source>
</evidence>